<proteinExistence type="predicted"/>
<gene>
    <name evidence="1" type="ORF">BKM31_55340</name>
</gene>
<evidence type="ECO:0000313" key="1">
    <source>
        <dbReference type="EMBL" id="AQZ69441.1"/>
    </source>
</evidence>
<dbReference type="KEGG" id="noa:BKM31_55340"/>
<organism evidence="1 2">
    <name type="scientific">[Actinomadura] parvosata subsp. kistnae</name>
    <dbReference type="NCBI Taxonomy" id="1909395"/>
    <lineage>
        <taxon>Bacteria</taxon>
        <taxon>Bacillati</taxon>
        <taxon>Actinomycetota</taxon>
        <taxon>Actinomycetes</taxon>
        <taxon>Streptosporangiales</taxon>
        <taxon>Streptosporangiaceae</taxon>
        <taxon>Nonomuraea</taxon>
    </lineage>
</organism>
<reference evidence="2" key="1">
    <citation type="journal article" date="2017" name="Med. Chem. Commun.">
        <title>Nonomuraea sp. ATCC 55076 harbours the largest actinomycete chromosome to date and the kistamicin biosynthetic gene cluster.</title>
        <authorList>
            <person name="Nazari B."/>
            <person name="Forneris C.C."/>
            <person name="Gibson M.I."/>
            <person name="Moon K."/>
            <person name="Schramma K.R."/>
            <person name="Seyedsayamdost M.R."/>
        </authorList>
    </citation>
    <scope>NUCLEOTIDE SEQUENCE [LARGE SCALE GENOMIC DNA]</scope>
    <source>
        <strain evidence="2">ATCC 55076</strain>
    </source>
</reference>
<accession>A0A1V0AGT5</accession>
<name>A0A1V0AGT5_9ACTN</name>
<keyword evidence="2" id="KW-1185">Reference proteome</keyword>
<protein>
    <submittedName>
        <fullName evidence="1">Uncharacterized protein</fullName>
    </submittedName>
</protein>
<dbReference type="AlphaFoldDB" id="A0A1V0AGT5"/>
<dbReference type="EMBL" id="CP017717">
    <property type="protein sequence ID" value="AQZ69441.1"/>
    <property type="molecule type" value="Genomic_DNA"/>
</dbReference>
<sequence>MWRLWLPCLLDGGPTLGPLLQHLPSEHLRLPLSIGQQISAPTINVPDRADDPARWYITGHDQQTTVL</sequence>
<evidence type="ECO:0000313" key="2">
    <source>
        <dbReference type="Proteomes" id="UP000190797"/>
    </source>
</evidence>
<dbReference type="Proteomes" id="UP000190797">
    <property type="component" value="Chromosome"/>
</dbReference>